<gene>
    <name evidence="2" type="ORF">PANT_1c00052</name>
</gene>
<dbReference type="PANTHER" id="PTHR37015">
    <property type="entry name" value="REVERSE TRANSCRIPTASE DOMAIN-CONTAINING PROTEIN"/>
    <property type="match status" value="1"/>
</dbReference>
<dbReference type="OrthoDB" id="74545at2759"/>
<organism evidence="2 3">
    <name type="scientific">Pseudozyma antarctica (strain T-34)</name>
    <name type="common">Yeast</name>
    <name type="synonym">Candida antarctica</name>
    <dbReference type="NCBI Taxonomy" id="1151754"/>
    <lineage>
        <taxon>Eukaryota</taxon>
        <taxon>Fungi</taxon>
        <taxon>Dikarya</taxon>
        <taxon>Basidiomycota</taxon>
        <taxon>Ustilaginomycotina</taxon>
        <taxon>Ustilaginomycetes</taxon>
        <taxon>Ustilaginales</taxon>
        <taxon>Ustilaginaceae</taxon>
        <taxon>Moesziomyces</taxon>
    </lineage>
</organism>
<dbReference type="STRING" id="1151754.M9LWP9"/>
<dbReference type="PANTHER" id="PTHR37015:SF2">
    <property type="entry name" value="REVERSE TRANSCRIPTASE DOMAIN-CONTAINING PROTEIN"/>
    <property type="match status" value="1"/>
</dbReference>
<reference evidence="3" key="1">
    <citation type="journal article" date="2013" name="Genome Announc.">
        <title>Genome sequence of the basidiomycetous yeast Pseudozyma antarctica T-34, a producer of the glycolipid biosurfactants mannosylerythritol lipids.</title>
        <authorList>
            <person name="Morita T."/>
            <person name="Koike H."/>
            <person name="Koyama Y."/>
            <person name="Hagiwara H."/>
            <person name="Ito E."/>
            <person name="Fukuoka T."/>
            <person name="Imura T."/>
            <person name="Machida M."/>
            <person name="Kitamoto D."/>
        </authorList>
    </citation>
    <scope>NUCLEOTIDE SEQUENCE [LARGE SCALE GENOMIC DNA]</scope>
    <source>
        <strain evidence="3">T-34</strain>
    </source>
</reference>
<keyword evidence="1" id="KW-0175">Coiled coil</keyword>
<feature type="coiled-coil region" evidence="1">
    <location>
        <begin position="10"/>
        <end position="47"/>
    </location>
</feature>
<evidence type="ECO:0000256" key="1">
    <source>
        <dbReference type="SAM" id="Coils"/>
    </source>
</evidence>
<sequence>MSSNIFGTLKHVTHRKLDNLEAQRARLNRLREEAAKSRDDRPSAKLEALLMIYTKLEEYETRLESPNHINLTPRLIAELNVQAVHDRTITPSMVLGWCALLGSTLDQRLRQIDHALLYGSLVAQWVDDHERKQDNDGADNVDAREELKQQRQEWEALAFRQDPVEEARLIAYLTATFAPATKSLKAGSSSALDQLREKIGLDSKIFVRFDEQAVRNAIDEVLSNDLYTAGKRSNLQDLKAHKSVLREIADILNQDLDNIESWQWADGGVRMTMRRHINGKYRVYMDEEVYQAVFLAHIGSMWSDSFHAAFAQFFDHAWKHGASRKPTPDEERIRTKKFYQINESVEAEQTASISYLRKKLFKERFWLSAISPTTRKSFAKAYDNGCDGDNDDGYGTSFVDIKQQLLRMITADQLIQGDLYGQFTVLQSDFRWFGPSLSHTTILTVLKFFGLPQKWLDLFAKFLSPMVSFASDGADVQSRRRSCGTPIAHQISALFGEVVLVTLDFAVNQATHGGYLYRIHDDLWFWGQQDQCAVAWKTLQDFCTATGLELNMDKTGACSLKGSASPLSEEDVPVLPAQAKDDDGQQAECGLPWNPIRWGFLVLSAEKGHWDIDLAQLELHIQEMRLQLDATASIMSWVRVWNSYMNSFFVNNFGKPAKCLGADHIRICMLSFEVAQQRLLQADGGRHHNLTDMVRTMIEERFGHRQGVPASLVYFPAELGGLALHNPLVELSTKMLVKTQDTPREIVQKAWYGARQRFDRLVERWDQAMLRRKSRGFEADEDNTFMTFQSFVRYAEETEPALCSAYSTLLEDLKGAEEDIGVELIFDDQRVDGWLAYQRAATKSRTPFYWKRIVQLYGAEALAYYGTLNMAQAGSLPMGVTGYLSSEKIRWQN</sequence>
<evidence type="ECO:0008006" key="4">
    <source>
        <dbReference type="Google" id="ProtNLM"/>
    </source>
</evidence>
<dbReference type="Proteomes" id="UP000011976">
    <property type="component" value="Unassembled WGS sequence"/>
</dbReference>
<name>M9LWP9_PSEA3</name>
<evidence type="ECO:0000313" key="2">
    <source>
        <dbReference type="EMBL" id="GAC71210.1"/>
    </source>
</evidence>
<accession>M9LWP9</accession>
<protein>
    <recommendedName>
        <fullName evidence="4">Reverse transcriptase domain-containing protein</fullName>
    </recommendedName>
</protein>
<dbReference type="AlphaFoldDB" id="M9LWP9"/>
<dbReference type="EMBL" id="DF196767">
    <property type="protein sequence ID" value="GAC71210.1"/>
    <property type="molecule type" value="Genomic_DNA"/>
</dbReference>
<evidence type="ECO:0000313" key="3">
    <source>
        <dbReference type="Proteomes" id="UP000011976"/>
    </source>
</evidence>
<proteinExistence type="predicted"/>